<dbReference type="EMBL" id="BAAASL010000006">
    <property type="protein sequence ID" value="GAA2713401.1"/>
    <property type="molecule type" value="Genomic_DNA"/>
</dbReference>
<feature type="transmembrane region" description="Helical" evidence="2">
    <location>
        <begin position="132"/>
        <end position="150"/>
    </location>
</feature>
<evidence type="ECO:0008006" key="5">
    <source>
        <dbReference type="Google" id="ProtNLM"/>
    </source>
</evidence>
<keyword evidence="4" id="KW-1185">Reference proteome</keyword>
<proteinExistence type="predicted"/>
<comment type="caution">
    <text evidence="3">The sequence shown here is derived from an EMBL/GenBank/DDBJ whole genome shotgun (WGS) entry which is preliminary data.</text>
</comment>
<evidence type="ECO:0000313" key="4">
    <source>
        <dbReference type="Proteomes" id="UP001500886"/>
    </source>
</evidence>
<keyword evidence="2" id="KW-0472">Membrane</keyword>
<reference evidence="4" key="1">
    <citation type="journal article" date="2019" name="Int. J. Syst. Evol. Microbiol.">
        <title>The Global Catalogue of Microorganisms (GCM) 10K type strain sequencing project: providing services to taxonomists for standard genome sequencing and annotation.</title>
        <authorList>
            <consortium name="The Broad Institute Genomics Platform"/>
            <consortium name="The Broad Institute Genome Sequencing Center for Infectious Disease"/>
            <person name="Wu L."/>
            <person name="Ma J."/>
        </authorList>
    </citation>
    <scope>NUCLEOTIDE SEQUENCE [LARGE SCALE GENOMIC DNA]</scope>
    <source>
        <strain evidence="4">JCM 4542</strain>
    </source>
</reference>
<name>A0ABP6G389_9ACTN</name>
<evidence type="ECO:0000256" key="1">
    <source>
        <dbReference type="SAM" id="MobiDB-lite"/>
    </source>
</evidence>
<organism evidence="3 4">
    <name type="scientific">Streptomyces luteosporeus</name>
    <dbReference type="NCBI Taxonomy" id="173856"/>
    <lineage>
        <taxon>Bacteria</taxon>
        <taxon>Bacillati</taxon>
        <taxon>Actinomycetota</taxon>
        <taxon>Actinomycetes</taxon>
        <taxon>Kitasatosporales</taxon>
        <taxon>Streptomycetaceae</taxon>
        <taxon>Streptomyces</taxon>
    </lineage>
</organism>
<feature type="transmembrane region" description="Helical" evidence="2">
    <location>
        <begin position="74"/>
        <end position="92"/>
    </location>
</feature>
<evidence type="ECO:0000313" key="3">
    <source>
        <dbReference type="EMBL" id="GAA2713401.1"/>
    </source>
</evidence>
<gene>
    <name evidence="3" type="ORF">GCM10010315_18900</name>
</gene>
<dbReference type="Proteomes" id="UP001500886">
    <property type="component" value="Unassembled WGS sequence"/>
</dbReference>
<keyword evidence="2" id="KW-1133">Transmembrane helix</keyword>
<protein>
    <recommendedName>
        <fullName evidence="5">Integral membrane protein</fullName>
    </recommendedName>
</protein>
<sequence>MATDAGAYPHSSRPDPSAVPARPTRESAAEALALAERTRAAVGSIEPDRRYGVALSLGLAGVYFSHLLPEPLDLVGLAAMYVGMLTTLVLQVRSSGVRHRLHPAMKRSMAVAAAIGLLTYLAALALEHWTGTPWIWVPAGLLAGGGVHVLDRNARTKGIPAQ</sequence>
<feature type="region of interest" description="Disordered" evidence="1">
    <location>
        <begin position="1"/>
        <end position="26"/>
    </location>
</feature>
<evidence type="ECO:0000256" key="2">
    <source>
        <dbReference type="SAM" id="Phobius"/>
    </source>
</evidence>
<feature type="transmembrane region" description="Helical" evidence="2">
    <location>
        <begin position="104"/>
        <end position="126"/>
    </location>
</feature>
<keyword evidence="2" id="KW-0812">Transmembrane</keyword>
<accession>A0ABP6G389</accession>
<dbReference type="RefSeq" id="WP_344434423.1">
    <property type="nucleotide sequence ID" value="NZ_BAAASL010000006.1"/>
</dbReference>